<name>A0A0M9VGY6_9FLAO</name>
<accession>A0A0M9VGY6</accession>
<dbReference type="EMBL" id="LIYD01000005">
    <property type="protein sequence ID" value="KOS04976.1"/>
    <property type="molecule type" value="Genomic_DNA"/>
</dbReference>
<protein>
    <submittedName>
        <fullName evidence="2">Uncharacterized protein</fullName>
    </submittedName>
</protein>
<keyword evidence="1" id="KW-0732">Signal</keyword>
<proteinExistence type="predicted"/>
<feature type="signal peptide" evidence="1">
    <location>
        <begin position="1"/>
        <end position="17"/>
    </location>
</feature>
<sequence>MNRFLLVFLLIAAKAFCQINPADSTVQVVAYWDKNEAHSYSIVHEKLKVKGTDTTVTFHVDYKVDITIKDSTENSYTVEWKYRDFKSADKSASSKTAGLVDGLTVRFKTNEMGEYEELLNWKEINEHLKKSIANLEKTTKLPPFFIKSLKTINTRESVEEGLLVDIQQFHSFYGTAMTLGEEISDTSEEAGDLGIPVKSELYLVLEEIDFEDEAYLIKFFQTYDDESVQSAMGEFIGDFLGTENTKAVTASGFEDYYGAYIHTSGWPYNMFYQRDMTINGETNIETRAIAFE</sequence>
<feature type="chain" id="PRO_5005838929" evidence="1">
    <location>
        <begin position="18"/>
        <end position="292"/>
    </location>
</feature>
<dbReference type="OrthoDB" id="796401at2"/>
<evidence type="ECO:0000313" key="2">
    <source>
        <dbReference type="EMBL" id="KOS04976.1"/>
    </source>
</evidence>
<dbReference type="Proteomes" id="UP000037755">
    <property type="component" value="Unassembled WGS sequence"/>
</dbReference>
<evidence type="ECO:0000313" key="3">
    <source>
        <dbReference type="Proteomes" id="UP000037755"/>
    </source>
</evidence>
<reference evidence="2 3" key="1">
    <citation type="submission" date="2015-08" db="EMBL/GenBank/DDBJ databases">
        <title>Whole genome sequence of Flavobacterium akiainvivens IK-1T, from decaying Wikstroemia oahuensis, an endemic Hawaiian shrub.</title>
        <authorList>
            <person name="Wan X."/>
            <person name="Hou S."/>
            <person name="Saito J."/>
            <person name="Donachie S."/>
        </authorList>
    </citation>
    <scope>NUCLEOTIDE SEQUENCE [LARGE SCALE GENOMIC DNA]</scope>
    <source>
        <strain evidence="2 3">IK-1</strain>
    </source>
</reference>
<dbReference type="AlphaFoldDB" id="A0A0M9VGY6"/>
<gene>
    <name evidence="2" type="ORF">AM493_02165</name>
</gene>
<evidence type="ECO:0000256" key="1">
    <source>
        <dbReference type="SAM" id="SignalP"/>
    </source>
</evidence>
<dbReference type="STRING" id="1202724.AM493_02165"/>
<keyword evidence="3" id="KW-1185">Reference proteome</keyword>
<dbReference type="PATRIC" id="fig|1202724.3.peg.444"/>
<dbReference type="RefSeq" id="WP_054406030.1">
    <property type="nucleotide sequence ID" value="NZ_FOYA01000004.1"/>
</dbReference>
<comment type="caution">
    <text evidence="2">The sequence shown here is derived from an EMBL/GenBank/DDBJ whole genome shotgun (WGS) entry which is preliminary data.</text>
</comment>
<organism evidence="2 3">
    <name type="scientific">Flavobacterium akiainvivens</name>
    <dbReference type="NCBI Taxonomy" id="1202724"/>
    <lineage>
        <taxon>Bacteria</taxon>
        <taxon>Pseudomonadati</taxon>
        <taxon>Bacteroidota</taxon>
        <taxon>Flavobacteriia</taxon>
        <taxon>Flavobacteriales</taxon>
        <taxon>Flavobacteriaceae</taxon>
        <taxon>Flavobacterium</taxon>
    </lineage>
</organism>